<accession>A0AAE3KGH5</accession>
<keyword evidence="2 5" id="KW-0690">Ribosome biogenesis</keyword>
<name>A0AAE3KGH5_9GAMM</name>
<dbReference type="NCBIfam" id="NF003593">
    <property type="entry name" value="PRK05255.1-1"/>
    <property type="match status" value="1"/>
</dbReference>
<dbReference type="GO" id="GO:0043022">
    <property type="term" value="F:ribosome binding"/>
    <property type="evidence" value="ECO:0007669"/>
    <property type="project" value="UniProtKB-UniRule"/>
</dbReference>
<keyword evidence="1 5" id="KW-0963">Cytoplasm</keyword>
<dbReference type="Proteomes" id="UP001205843">
    <property type="component" value="Unassembled WGS sequence"/>
</dbReference>
<dbReference type="PANTHER" id="PTHR38101:SF1">
    <property type="entry name" value="UPF0307 PROTEIN YJGA"/>
    <property type="match status" value="1"/>
</dbReference>
<dbReference type="InterPro" id="IPR023153">
    <property type="entry name" value="DarP_sf"/>
</dbReference>
<dbReference type="GO" id="GO:1902626">
    <property type="term" value="P:assembly of large subunit precursor of preribosome"/>
    <property type="evidence" value="ECO:0007669"/>
    <property type="project" value="UniProtKB-UniRule"/>
</dbReference>
<dbReference type="HAMAP" id="MF_00765">
    <property type="entry name" value="DarP"/>
    <property type="match status" value="1"/>
</dbReference>
<dbReference type="Gene3D" id="1.10.60.30">
    <property type="entry name" value="PSPTO4464-like domains"/>
    <property type="match status" value="2"/>
</dbReference>
<evidence type="ECO:0000256" key="3">
    <source>
        <dbReference type="ARBA" id="ARBA00022730"/>
    </source>
</evidence>
<comment type="caution">
    <text evidence="7">The sequence shown here is derived from an EMBL/GenBank/DDBJ whole genome shotgun (WGS) entry which is preliminary data.</text>
</comment>
<comment type="subcellular location">
    <subcellularLocation>
        <location evidence="5">Cytoplasm</location>
    </subcellularLocation>
    <text evidence="5">Associates with late stage pre-50S ribosomal subunits.</text>
</comment>
<keyword evidence="3 5" id="KW-0699">rRNA-binding</keyword>
<sequence>MNDEWEDATEAPSRSSRKREAEALQRLGEAVLALPSDQRRSLPLSEALLDACALADRLTANGARRRQKQLIGKLMREVDPEPIQEALNALKGVSARSAAHHRRIEHWRDRLLAEGDEAVTAFMSDYPDVDQQHLRQLLRNARRESQAGKPPRAARELFRLVREAMPDATD</sequence>
<dbReference type="RefSeq" id="WP_253478400.1">
    <property type="nucleotide sequence ID" value="NZ_JALJXV010000005.1"/>
</dbReference>
<evidence type="ECO:0000313" key="7">
    <source>
        <dbReference type="EMBL" id="MCP1675247.1"/>
    </source>
</evidence>
<dbReference type="InterPro" id="IPR006839">
    <property type="entry name" value="DarP"/>
</dbReference>
<evidence type="ECO:0000256" key="6">
    <source>
        <dbReference type="SAM" id="MobiDB-lite"/>
    </source>
</evidence>
<protein>
    <recommendedName>
        <fullName evidence="5">Dual-action ribosomal maturation protein DarP</fullName>
    </recommendedName>
    <alternativeName>
        <fullName evidence="5">Large ribosomal subunit assembly factor DarP</fullName>
    </alternativeName>
</protein>
<keyword evidence="4 5" id="KW-0694">RNA-binding</keyword>
<evidence type="ECO:0000256" key="4">
    <source>
        <dbReference type="ARBA" id="ARBA00022884"/>
    </source>
</evidence>
<gene>
    <name evidence="5" type="primary">darP</name>
    <name evidence="7" type="ORF">J2T57_002395</name>
</gene>
<dbReference type="AlphaFoldDB" id="A0AAE3KGH5"/>
<comment type="similarity">
    <text evidence="5">Belongs to the DarP family.</text>
</comment>
<evidence type="ECO:0000256" key="2">
    <source>
        <dbReference type="ARBA" id="ARBA00022517"/>
    </source>
</evidence>
<evidence type="ECO:0000313" key="8">
    <source>
        <dbReference type="Proteomes" id="UP001205843"/>
    </source>
</evidence>
<reference evidence="7" key="1">
    <citation type="submission" date="2022-03" db="EMBL/GenBank/DDBJ databases">
        <title>Genomic Encyclopedia of Type Strains, Phase III (KMG-III): the genomes of soil and plant-associated and newly described type strains.</title>
        <authorList>
            <person name="Whitman W."/>
        </authorList>
    </citation>
    <scope>NUCLEOTIDE SEQUENCE</scope>
    <source>
        <strain evidence="7">ANL 6-2</strain>
    </source>
</reference>
<dbReference type="CDD" id="cd16331">
    <property type="entry name" value="YjgA-like"/>
    <property type="match status" value="1"/>
</dbReference>
<dbReference type="GO" id="GO:0005829">
    <property type="term" value="C:cytosol"/>
    <property type="evidence" value="ECO:0007669"/>
    <property type="project" value="TreeGrafter"/>
</dbReference>
<proteinExistence type="inferred from homology"/>
<feature type="region of interest" description="Disordered" evidence="6">
    <location>
        <begin position="1"/>
        <end position="22"/>
    </location>
</feature>
<dbReference type="PANTHER" id="PTHR38101">
    <property type="entry name" value="UPF0307 PROTEIN YJGA"/>
    <property type="match status" value="1"/>
</dbReference>
<dbReference type="EMBL" id="JALJXV010000005">
    <property type="protein sequence ID" value="MCP1675247.1"/>
    <property type="molecule type" value="Genomic_DNA"/>
</dbReference>
<dbReference type="GO" id="GO:0019843">
    <property type="term" value="F:rRNA binding"/>
    <property type="evidence" value="ECO:0007669"/>
    <property type="project" value="UniProtKB-UniRule"/>
</dbReference>
<dbReference type="SUPFAM" id="SSF158710">
    <property type="entry name" value="PSPTO4464-like"/>
    <property type="match status" value="1"/>
</dbReference>
<comment type="function">
    <text evidence="5">Member of a network of 50S ribosomal subunit biogenesis factors which assembles along the 30S-50S interface, preventing incorrect 23S rRNA structures from forming. Promotes peptidyl transferase center (PTC) maturation.</text>
</comment>
<evidence type="ECO:0000256" key="5">
    <source>
        <dbReference type="HAMAP-Rule" id="MF_00765"/>
    </source>
</evidence>
<dbReference type="PIRSF" id="PIRSF016183">
    <property type="entry name" value="UCP016183"/>
    <property type="match status" value="1"/>
</dbReference>
<dbReference type="Pfam" id="PF04751">
    <property type="entry name" value="DarP"/>
    <property type="match status" value="1"/>
</dbReference>
<organism evidence="7 8">
    <name type="scientific">Natronocella acetinitrilica</name>
    <dbReference type="NCBI Taxonomy" id="414046"/>
    <lineage>
        <taxon>Bacteria</taxon>
        <taxon>Pseudomonadati</taxon>
        <taxon>Pseudomonadota</taxon>
        <taxon>Gammaproteobacteria</taxon>
        <taxon>Chromatiales</taxon>
        <taxon>Ectothiorhodospiraceae</taxon>
        <taxon>Natronocella</taxon>
    </lineage>
</organism>
<evidence type="ECO:0000256" key="1">
    <source>
        <dbReference type="ARBA" id="ARBA00022490"/>
    </source>
</evidence>
<keyword evidence="8" id="KW-1185">Reference proteome</keyword>